<dbReference type="GO" id="GO:0009306">
    <property type="term" value="P:protein secretion"/>
    <property type="evidence" value="ECO:0007669"/>
    <property type="project" value="InterPro"/>
</dbReference>
<dbReference type="Pfam" id="PF11654">
    <property type="entry name" value="NCE101"/>
    <property type="match status" value="1"/>
</dbReference>
<keyword evidence="1" id="KW-1133">Transmembrane helix</keyword>
<dbReference type="HOGENOM" id="CLU_188578_0_1_1"/>
<accession>A0A0C9YJL6</accession>
<evidence type="ECO:0000313" key="2">
    <source>
        <dbReference type="EMBL" id="KIK08293.1"/>
    </source>
</evidence>
<name>A0A0C9YJL6_9AGAR</name>
<evidence type="ECO:0000313" key="3">
    <source>
        <dbReference type="Proteomes" id="UP000054477"/>
    </source>
</evidence>
<keyword evidence="3" id="KW-1185">Reference proteome</keyword>
<dbReference type="EMBL" id="KN838543">
    <property type="protein sequence ID" value="KIK08293.1"/>
    <property type="molecule type" value="Genomic_DNA"/>
</dbReference>
<proteinExistence type="predicted"/>
<keyword evidence="1" id="KW-0472">Membrane</keyword>
<organism evidence="2 3">
    <name type="scientific">Laccaria amethystina LaAM-08-1</name>
    <dbReference type="NCBI Taxonomy" id="1095629"/>
    <lineage>
        <taxon>Eukaryota</taxon>
        <taxon>Fungi</taxon>
        <taxon>Dikarya</taxon>
        <taxon>Basidiomycota</taxon>
        <taxon>Agaricomycotina</taxon>
        <taxon>Agaricomycetes</taxon>
        <taxon>Agaricomycetidae</taxon>
        <taxon>Agaricales</taxon>
        <taxon>Agaricineae</taxon>
        <taxon>Hydnangiaceae</taxon>
        <taxon>Laccaria</taxon>
    </lineage>
</organism>
<dbReference type="OrthoDB" id="2155101at2759"/>
<evidence type="ECO:0000256" key="1">
    <source>
        <dbReference type="SAM" id="Phobius"/>
    </source>
</evidence>
<dbReference type="AlphaFoldDB" id="A0A0C9YJL6"/>
<reference evidence="2 3" key="1">
    <citation type="submission" date="2014-04" db="EMBL/GenBank/DDBJ databases">
        <authorList>
            <consortium name="DOE Joint Genome Institute"/>
            <person name="Kuo A."/>
            <person name="Kohler A."/>
            <person name="Nagy L.G."/>
            <person name="Floudas D."/>
            <person name="Copeland A."/>
            <person name="Barry K.W."/>
            <person name="Cichocki N."/>
            <person name="Veneault-Fourrey C."/>
            <person name="LaButti K."/>
            <person name="Lindquist E.A."/>
            <person name="Lipzen A."/>
            <person name="Lundell T."/>
            <person name="Morin E."/>
            <person name="Murat C."/>
            <person name="Sun H."/>
            <person name="Tunlid A."/>
            <person name="Henrissat B."/>
            <person name="Grigoriev I.V."/>
            <person name="Hibbett D.S."/>
            <person name="Martin F."/>
            <person name="Nordberg H.P."/>
            <person name="Cantor M.N."/>
            <person name="Hua S.X."/>
        </authorList>
    </citation>
    <scope>NUCLEOTIDE SEQUENCE [LARGE SCALE GENOMIC DNA]</scope>
    <source>
        <strain evidence="2 3">LaAM-08-1</strain>
    </source>
</reference>
<dbReference type="Proteomes" id="UP000054477">
    <property type="component" value="Unassembled WGS sequence"/>
</dbReference>
<dbReference type="STRING" id="1095629.A0A0C9YJL6"/>
<reference evidence="3" key="2">
    <citation type="submission" date="2015-01" db="EMBL/GenBank/DDBJ databases">
        <title>Evolutionary Origins and Diversification of the Mycorrhizal Mutualists.</title>
        <authorList>
            <consortium name="DOE Joint Genome Institute"/>
            <consortium name="Mycorrhizal Genomics Consortium"/>
            <person name="Kohler A."/>
            <person name="Kuo A."/>
            <person name="Nagy L.G."/>
            <person name="Floudas D."/>
            <person name="Copeland A."/>
            <person name="Barry K.W."/>
            <person name="Cichocki N."/>
            <person name="Veneault-Fourrey C."/>
            <person name="LaButti K."/>
            <person name="Lindquist E.A."/>
            <person name="Lipzen A."/>
            <person name="Lundell T."/>
            <person name="Morin E."/>
            <person name="Murat C."/>
            <person name="Riley R."/>
            <person name="Ohm R."/>
            <person name="Sun H."/>
            <person name="Tunlid A."/>
            <person name="Henrissat B."/>
            <person name="Grigoriev I.V."/>
            <person name="Hibbett D.S."/>
            <person name="Martin F."/>
        </authorList>
    </citation>
    <scope>NUCLEOTIDE SEQUENCE [LARGE SCALE GENOMIC DNA]</scope>
    <source>
        <strain evidence="3">LaAM-08-1</strain>
    </source>
</reference>
<feature type="transmembrane region" description="Helical" evidence="1">
    <location>
        <begin position="6"/>
        <end position="26"/>
    </location>
</feature>
<protein>
    <submittedName>
        <fullName evidence="2">Uncharacterized protein</fullName>
    </submittedName>
</protein>
<sequence length="77" mass="8877">MPPVLLSRGLDPLLGVFTGVLAYYLYETHPKNNMAPDERLMVLLEQKYARYRGERRKELQSMEDIVWSEASSSNSKS</sequence>
<keyword evidence="1" id="KW-0812">Transmembrane</keyword>
<dbReference type="InterPro" id="IPR024242">
    <property type="entry name" value="NCE101"/>
</dbReference>
<gene>
    <name evidence="2" type="ORF">K443DRAFT_128653</name>
</gene>